<evidence type="ECO:0000313" key="2">
    <source>
        <dbReference type="EMBL" id="CAB4770858.1"/>
    </source>
</evidence>
<sequence>MTYRGDVRLVSVSLFLALTALLAPAPSAVARTAADFESAVHAATNLARVDHDLGKLRKKSCVDRFANRQAKKMAAQGEMFHQDLEPILDKCDLGLVGENVAFGFTKAGALLKAWMDSPGHRANILKPGYRQLGVGARKSDEGVWYVAQVFGRK</sequence>
<name>A0A6J6VJ21_9ZZZZ</name>
<dbReference type="Pfam" id="PF00188">
    <property type="entry name" value="CAP"/>
    <property type="match status" value="1"/>
</dbReference>
<dbReference type="PANTHER" id="PTHR31157">
    <property type="entry name" value="SCP DOMAIN-CONTAINING PROTEIN"/>
    <property type="match status" value="1"/>
</dbReference>
<gene>
    <name evidence="2" type="ORF">UFOPK2761_03382</name>
</gene>
<dbReference type="Gene3D" id="3.40.33.10">
    <property type="entry name" value="CAP"/>
    <property type="match status" value="1"/>
</dbReference>
<dbReference type="InterPro" id="IPR014044">
    <property type="entry name" value="CAP_dom"/>
</dbReference>
<dbReference type="SUPFAM" id="SSF55797">
    <property type="entry name" value="PR-1-like"/>
    <property type="match status" value="1"/>
</dbReference>
<dbReference type="AlphaFoldDB" id="A0A6J6VJ21"/>
<dbReference type="CDD" id="cd05379">
    <property type="entry name" value="CAP_bacterial"/>
    <property type="match status" value="1"/>
</dbReference>
<feature type="domain" description="SCP" evidence="1">
    <location>
        <begin position="43"/>
        <end position="146"/>
    </location>
</feature>
<dbReference type="InterPro" id="IPR035940">
    <property type="entry name" value="CAP_sf"/>
</dbReference>
<dbReference type="EMBL" id="CAEZYQ010000047">
    <property type="protein sequence ID" value="CAB4770858.1"/>
    <property type="molecule type" value="Genomic_DNA"/>
</dbReference>
<proteinExistence type="predicted"/>
<accession>A0A6J6VJ21</accession>
<dbReference type="PANTHER" id="PTHR31157:SF1">
    <property type="entry name" value="SCP DOMAIN-CONTAINING PROTEIN"/>
    <property type="match status" value="1"/>
</dbReference>
<protein>
    <submittedName>
        <fullName evidence="2">Unannotated protein</fullName>
    </submittedName>
</protein>
<organism evidence="2">
    <name type="scientific">freshwater metagenome</name>
    <dbReference type="NCBI Taxonomy" id="449393"/>
    <lineage>
        <taxon>unclassified sequences</taxon>
        <taxon>metagenomes</taxon>
        <taxon>ecological metagenomes</taxon>
    </lineage>
</organism>
<evidence type="ECO:0000259" key="1">
    <source>
        <dbReference type="Pfam" id="PF00188"/>
    </source>
</evidence>
<reference evidence="2" key="1">
    <citation type="submission" date="2020-05" db="EMBL/GenBank/DDBJ databases">
        <authorList>
            <person name="Chiriac C."/>
            <person name="Salcher M."/>
            <person name="Ghai R."/>
            <person name="Kavagutti S V."/>
        </authorList>
    </citation>
    <scope>NUCLEOTIDE SEQUENCE</scope>
</reference>